<evidence type="ECO:0000313" key="4">
    <source>
        <dbReference type="EMBL" id="KAL0428758.1"/>
    </source>
</evidence>
<evidence type="ECO:0000259" key="2">
    <source>
        <dbReference type="Pfam" id="PF25500"/>
    </source>
</evidence>
<feature type="domain" description="DUF7915" evidence="3">
    <location>
        <begin position="242"/>
        <end position="385"/>
    </location>
</feature>
<dbReference type="InterPro" id="IPR057235">
    <property type="entry name" value="DUF7913"/>
</dbReference>
<dbReference type="Pfam" id="PF25500">
    <property type="entry name" value="DUF7913"/>
    <property type="match status" value="2"/>
</dbReference>
<evidence type="ECO:0000259" key="3">
    <source>
        <dbReference type="Pfam" id="PF25502"/>
    </source>
</evidence>
<accession>A0AAW2VHV3</accession>
<comment type="caution">
    <text evidence="4">The sequence shown here is derived from an EMBL/GenBank/DDBJ whole genome shotgun (WGS) entry which is preliminary data.</text>
</comment>
<evidence type="ECO:0000256" key="1">
    <source>
        <dbReference type="SAM" id="MobiDB-lite"/>
    </source>
</evidence>
<sequence length="904" mass="101395">MGSGSESAAERVAAKWEVGPKEDVVQAFMETLLDPRLPLTVTVNDPPTEDAQNSVARQVTVCSANDLSIHLTLQLYVLWKLNFGGIWFGNVPIMQNFHVLLRLESNIVLTVMGAKTRFWYQNRRMVDMMHAVVLLYNYYHRKQKPDLEFLDFVSFCKLALLLRPSLIPFMKMMNESELVEMSGAEDQLSVTEKAVKDACDIAVALDASKDIPATEGCPISKVAVLLIDSEEENCLLLFGAITEGVWSLIEKELNESNINQDRSAEAKVAKKRKINRNKASTDDPKFLQLGYDAVKDITGIKSSALVVLETHVTYSLNKQKSAAQFYMMQCPQSFNINQRVPLKFLVESLQGPLAEKHYDSWATTAVVEYHRMLPYVGFISSWLSRKDLCLPSLNGHNAQSITGGGEKEHTQSVKPALPIPKYSEEDLDHIDSSSSEMKVSSSEKIADENSEGDQKKCKHSSGSKGSVGMFQSAAKGGNVTDEFNKRCDIRSSFEKDTGRISLENLDNDNDKHELDSLSRPSRMLSQRIVKDNKAVEKIDERSDIVDSAVKEGTRIKLEILDTGCDDQRNASTSRGLSQTTASDEIISQKFNKRCDVTDSATKEECGIYTEISDNSNYECINGLSSGRSRELQRMNLCDFTNSCLKNEDSNVKLNSEIRVYHHRRKSLSSAQHDAHGPEDDVQLKVEMADHLKLNDTQCRDENEDNHDVTISCNQNGNDVIKNPLEQNQPASEDLQNALALLYRKRLELCSQIYTMEDTLALYEDYIERIRDGGEVGLARQCIKSILNGNNNLLLKNESQIQDKGHQPSEDDSTHQSEKQTRTRLSDPFLPGRSSCQDLEYICLKNNWRMPRYFVEPSDGKFMSKVSVESKDLKLFSKGGSESSPSAARESAAARMIAKIRDACL</sequence>
<dbReference type="PANTHER" id="PTHR33913">
    <property type="entry name" value="ALEURONE LAYER MORPHOGENESIS PROTEIN"/>
    <property type="match status" value="1"/>
</dbReference>
<dbReference type="InterPro" id="IPR057237">
    <property type="entry name" value="DUF7915"/>
</dbReference>
<proteinExistence type="predicted"/>
<feature type="compositionally biased region" description="Basic and acidic residues" evidence="1">
    <location>
        <begin position="444"/>
        <end position="455"/>
    </location>
</feature>
<dbReference type="PANTHER" id="PTHR33913:SF1">
    <property type="entry name" value="DRBM DOMAIN-CONTAINING PROTEIN"/>
    <property type="match status" value="1"/>
</dbReference>
<reference evidence="4" key="2">
    <citation type="journal article" date="2024" name="Plant">
        <title>Genomic evolution and insights into agronomic trait innovations of Sesamum species.</title>
        <authorList>
            <person name="Miao H."/>
            <person name="Wang L."/>
            <person name="Qu L."/>
            <person name="Liu H."/>
            <person name="Sun Y."/>
            <person name="Le M."/>
            <person name="Wang Q."/>
            <person name="Wei S."/>
            <person name="Zheng Y."/>
            <person name="Lin W."/>
            <person name="Duan Y."/>
            <person name="Cao H."/>
            <person name="Xiong S."/>
            <person name="Wang X."/>
            <person name="Wei L."/>
            <person name="Li C."/>
            <person name="Ma Q."/>
            <person name="Ju M."/>
            <person name="Zhao R."/>
            <person name="Li G."/>
            <person name="Mu C."/>
            <person name="Tian Q."/>
            <person name="Mei H."/>
            <person name="Zhang T."/>
            <person name="Gao T."/>
            <person name="Zhang H."/>
        </authorList>
    </citation>
    <scope>NUCLEOTIDE SEQUENCE</scope>
    <source>
        <strain evidence="4">G02</strain>
    </source>
</reference>
<feature type="domain" description="DUF7913" evidence="2">
    <location>
        <begin position="124"/>
        <end position="206"/>
    </location>
</feature>
<feature type="compositionally biased region" description="Basic and acidic residues" evidence="1">
    <location>
        <begin position="800"/>
        <end position="824"/>
    </location>
</feature>
<protein>
    <recommendedName>
        <fullName evidence="5">DRBM domain-containing protein</fullName>
    </recommendedName>
</protein>
<dbReference type="EMBL" id="JACGWJ010000003">
    <property type="protein sequence ID" value="KAL0428758.1"/>
    <property type="molecule type" value="Genomic_DNA"/>
</dbReference>
<feature type="region of interest" description="Disordered" evidence="1">
    <location>
        <begin position="400"/>
        <end position="473"/>
    </location>
</feature>
<dbReference type="Pfam" id="PF25502">
    <property type="entry name" value="DUF7915"/>
    <property type="match status" value="1"/>
</dbReference>
<feature type="compositionally biased region" description="Low complexity" evidence="1">
    <location>
        <begin position="432"/>
        <end position="443"/>
    </location>
</feature>
<gene>
    <name evidence="4" type="ORF">Sradi_0501800</name>
</gene>
<reference evidence="4" key="1">
    <citation type="submission" date="2020-06" db="EMBL/GenBank/DDBJ databases">
        <authorList>
            <person name="Li T."/>
            <person name="Hu X."/>
            <person name="Zhang T."/>
            <person name="Song X."/>
            <person name="Zhang H."/>
            <person name="Dai N."/>
            <person name="Sheng W."/>
            <person name="Hou X."/>
            <person name="Wei L."/>
        </authorList>
    </citation>
    <scope>NUCLEOTIDE SEQUENCE</scope>
    <source>
        <strain evidence="4">G02</strain>
        <tissue evidence="4">Leaf</tissue>
    </source>
</reference>
<organism evidence="4">
    <name type="scientific">Sesamum radiatum</name>
    <name type="common">Black benniseed</name>
    <dbReference type="NCBI Taxonomy" id="300843"/>
    <lineage>
        <taxon>Eukaryota</taxon>
        <taxon>Viridiplantae</taxon>
        <taxon>Streptophyta</taxon>
        <taxon>Embryophyta</taxon>
        <taxon>Tracheophyta</taxon>
        <taxon>Spermatophyta</taxon>
        <taxon>Magnoliopsida</taxon>
        <taxon>eudicotyledons</taxon>
        <taxon>Gunneridae</taxon>
        <taxon>Pentapetalae</taxon>
        <taxon>asterids</taxon>
        <taxon>lamiids</taxon>
        <taxon>Lamiales</taxon>
        <taxon>Pedaliaceae</taxon>
        <taxon>Sesamum</taxon>
    </lineage>
</organism>
<evidence type="ECO:0008006" key="5">
    <source>
        <dbReference type="Google" id="ProtNLM"/>
    </source>
</evidence>
<name>A0AAW2VHV3_SESRA</name>
<feature type="domain" description="DUF7913" evidence="2">
    <location>
        <begin position="17"/>
        <end position="60"/>
    </location>
</feature>
<dbReference type="AlphaFoldDB" id="A0AAW2VHV3"/>
<feature type="region of interest" description="Disordered" evidence="1">
    <location>
        <begin position="800"/>
        <end position="827"/>
    </location>
</feature>